<evidence type="ECO:0000256" key="7">
    <source>
        <dbReference type="ARBA" id="ARBA00023242"/>
    </source>
</evidence>
<dbReference type="Pfam" id="PF17075">
    <property type="entry name" value="RRT14"/>
    <property type="match status" value="1"/>
</dbReference>
<dbReference type="InterPro" id="IPR031404">
    <property type="entry name" value="Rrt14"/>
</dbReference>
<keyword evidence="7 8" id="KW-0539">Nucleus</keyword>
<dbReference type="EMBL" id="BSXN01001282">
    <property type="protein sequence ID" value="GME72457.1"/>
    <property type="molecule type" value="Genomic_DNA"/>
</dbReference>
<keyword evidence="11" id="KW-1185">Reference proteome</keyword>
<feature type="region of interest" description="Disordered" evidence="9">
    <location>
        <begin position="177"/>
        <end position="216"/>
    </location>
</feature>
<comment type="similarity">
    <text evidence="3 8">Belongs to the RRT14 family.</text>
</comment>
<dbReference type="GO" id="GO:0005730">
    <property type="term" value="C:nucleolus"/>
    <property type="evidence" value="ECO:0007669"/>
    <property type="project" value="UniProtKB-SubCell"/>
</dbReference>
<evidence type="ECO:0000256" key="1">
    <source>
        <dbReference type="ARBA" id="ARBA00002711"/>
    </source>
</evidence>
<evidence type="ECO:0000256" key="2">
    <source>
        <dbReference type="ARBA" id="ARBA00004604"/>
    </source>
</evidence>
<accession>A0A9W6WHG4</accession>
<comment type="caution">
    <text evidence="10">The sequence shown here is derived from an EMBL/GenBank/DDBJ whole genome shotgun (WGS) entry which is preliminary data.</text>
</comment>
<protein>
    <recommendedName>
        <fullName evidence="4 8">Regulator of rDNA transcription 14</fullName>
    </recommendedName>
</protein>
<evidence type="ECO:0000256" key="4">
    <source>
        <dbReference type="ARBA" id="ARBA00014115"/>
    </source>
</evidence>
<keyword evidence="5 8" id="KW-0805">Transcription regulation</keyword>
<comment type="subcellular location">
    <subcellularLocation>
        <location evidence="2 8">Nucleus</location>
        <location evidence="2 8">Nucleolus</location>
    </subcellularLocation>
</comment>
<evidence type="ECO:0000256" key="3">
    <source>
        <dbReference type="ARBA" id="ARBA00007142"/>
    </source>
</evidence>
<evidence type="ECO:0000313" key="11">
    <source>
        <dbReference type="Proteomes" id="UP001165120"/>
    </source>
</evidence>
<dbReference type="Proteomes" id="UP001165120">
    <property type="component" value="Unassembled WGS sequence"/>
</dbReference>
<proteinExistence type="inferred from homology"/>
<evidence type="ECO:0000256" key="9">
    <source>
        <dbReference type="SAM" id="MobiDB-lite"/>
    </source>
</evidence>
<keyword evidence="6 8" id="KW-0804">Transcription</keyword>
<feature type="compositionally biased region" description="Acidic residues" evidence="9">
    <location>
        <begin position="190"/>
        <end position="203"/>
    </location>
</feature>
<evidence type="ECO:0000313" key="10">
    <source>
        <dbReference type="EMBL" id="GME72457.1"/>
    </source>
</evidence>
<reference evidence="10" key="1">
    <citation type="submission" date="2023-04" db="EMBL/GenBank/DDBJ databases">
        <title>Candida boidinii NBRC 10035.</title>
        <authorList>
            <person name="Ichikawa N."/>
            <person name="Sato H."/>
            <person name="Tonouchi N."/>
        </authorList>
    </citation>
    <scope>NUCLEOTIDE SEQUENCE</scope>
    <source>
        <strain evidence="10">NBRC 10035</strain>
    </source>
</reference>
<gene>
    <name evidence="8" type="primary">RRT14</name>
    <name evidence="10" type="ORF">Cboi02_000361500</name>
</gene>
<evidence type="ECO:0000256" key="6">
    <source>
        <dbReference type="ARBA" id="ARBA00023163"/>
    </source>
</evidence>
<comment type="function">
    <text evidence="1 8">Involved in ribosome biogenesis, probably through modulation of rDNA transcription.</text>
</comment>
<evidence type="ECO:0000256" key="5">
    <source>
        <dbReference type="ARBA" id="ARBA00023015"/>
    </source>
</evidence>
<evidence type="ECO:0000256" key="8">
    <source>
        <dbReference type="RuleBase" id="RU362137"/>
    </source>
</evidence>
<feature type="compositionally biased region" description="Basic residues" evidence="9">
    <location>
        <begin position="62"/>
        <end position="73"/>
    </location>
</feature>
<name>A0A9W6WHG4_CANBO</name>
<dbReference type="AlphaFoldDB" id="A0A9W6WHG4"/>
<organism evidence="10 11">
    <name type="scientific">Candida boidinii</name>
    <name type="common">Yeast</name>
    <dbReference type="NCBI Taxonomy" id="5477"/>
    <lineage>
        <taxon>Eukaryota</taxon>
        <taxon>Fungi</taxon>
        <taxon>Dikarya</taxon>
        <taxon>Ascomycota</taxon>
        <taxon>Saccharomycotina</taxon>
        <taxon>Pichiomycetes</taxon>
        <taxon>Pichiales</taxon>
        <taxon>Pichiaceae</taxon>
        <taxon>Ogataea</taxon>
        <taxon>Ogataea/Candida clade</taxon>
    </lineage>
</organism>
<feature type="region of interest" description="Disordered" evidence="9">
    <location>
        <begin position="59"/>
        <end position="81"/>
    </location>
</feature>
<sequence>MSERMKSKTQATVNNLLSRYLPGNDLVDQGNKKNRSISGALKISNIKEQNLKQEANQIQSLKRLKREKRKKNKKTSDSYSQNGEIKKLAALNQSINDFKTGNKKLINIKDKQIKEIVSQNVKSVKSWELSNKSEIKKLQNQILSLKNKEITKRRKVKAKKIKQQEFNEKVKKSLISVPGLTPGLAPVGASDDEDSSDEDDDNNDFATLHDDYDENL</sequence>